<dbReference type="InterPro" id="IPR004087">
    <property type="entry name" value="KH_dom"/>
</dbReference>
<dbReference type="CDD" id="cd02393">
    <property type="entry name" value="KH-I_PNPase"/>
    <property type="match status" value="1"/>
</dbReference>
<dbReference type="EMBL" id="NXLQ01000017">
    <property type="protein sequence ID" value="RDU64880.1"/>
    <property type="molecule type" value="Genomic_DNA"/>
</dbReference>
<dbReference type="InterPro" id="IPR003029">
    <property type="entry name" value="S1_domain"/>
</dbReference>
<keyword evidence="5" id="KW-0548">Nucleotidyltransferase</keyword>
<dbReference type="InterPro" id="IPR012162">
    <property type="entry name" value="PNPase"/>
</dbReference>
<evidence type="ECO:0000313" key="10">
    <source>
        <dbReference type="EMBL" id="RDU64880.1"/>
    </source>
</evidence>
<keyword evidence="3" id="KW-0963">Cytoplasm</keyword>
<dbReference type="NCBIfam" id="NF008805">
    <property type="entry name" value="PRK11824.1"/>
    <property type="match status" value="1"/>
</dbReference>
<dbReference type="Gene3D" id="2.40.50.140">
    <property type="entry name" value="Nucleic acid-binding proteins"/>
    <property type="match status" value="1"/>
</dbReference>
<dbReference type="Pfam" id="PF03726">
    <property type="entry name" value="PNPase"/>
    <property type="match status" value="1"/>
</dbReference>
<dbReference type="SUPFAM" id="SSF54791">
    <property type="entry name" value="Eukaryotic type KH-domain (KH-domain type I)"/>
    <property type="match status" value="1"/>
</dbReference>
<dbReference type="InterPro" id="IPR015848">
    <property type="entry name" value="PNPase_PH_RNA-bd_bac/org-type"/>
</dbReference>
<accession>A0A3D8III7</accession>
<evidence type="ECO:0000313" key="11">
    <source>
        <dbReference type="Proteomes" id="UP000256379"/>
    </source>
</evidence>
<dbReference type="AlphaFoldDB" id="A0A3D8III7"/>
<feature type="domain" description="S1 motif" evidence="9">
    <location>
        <begin position="656"/>
        <end position="721"/>
    </location>
</feature>
<organism evidence="10 11">
    <name type="scientific">Helicobacter didelphidarum</name>
    <dbReference type="NCBI Taxonomy" id="2040648"/>
    <lineage>
        <taxon>Bacteria</taxon>
        <taxon>Pseudomonadati</taxon>
        <taxon>Campylobacterota</taxon>
        <taxon>Epsilonproteobacteria</taxon>
        <taxon>Campylobacterales</taxon>
        <taxon>Helicobacteraceae</taxon>
        <taxon>Helicobacter</taxon>
    </lineage>
</organism>
<dbReference type="GO" id="GO:0006396">
    <property type="term" value="P:RNA processing"/>
    <property type="evidence" value="ECO:0007669"/>
    <property type="project" value="InterPro"/>
</dbReference>
<dbReference type="SMART" id="SM00322">
    <property type="entry name" value="KH"/>
    <property type="match status" value="1"/>
</dbReference>
<sequence>MNTIKIQNNEQIETYIFDKYATLSDYALMQKVGGSTILCTICIDYENPTQEDFLPLSVQYIEKMYAIGKIPQGFIKKEGKPSESEILTSRLIDRSLRPLLPKDFPYPVQITLLVMSYDGKTDIYKDAMNLASICLFLSSVPTKNKQILNAVRILRYNDAIKICKFFNEIIDSNLDLFVSGIESGITMIEMQSLKTTKKKQCKTDTTIENNIISESCNIQQPNNNEDFNEISEEKLLECLAFAKEHIAKMSAVYTEQLAPFAKPKKDFVRQSKINTELKEKIETQYGKEIEERLQGLSKTERHTLLQLLIEEIATQHNLSKDIVAQHVYAIQREIMRSMILTKGLRLDGRTSTQIRDINIESNLLPYVHGSACFTRGQTQALVTCTLGSENDAQNKDCLVTQKKSAVIFHYNFPPFSVGEAFPITSSSRRELGHGNLALKAIESNIPNIPFTIRIVSEILQSNGSSSMASVCGATLAMLGAGIQMQNMVAGIAMGLIYESETNFVILSDIMGVEDFDGDMDFKVTGNEKGFSALQLDIKIGSLSEEILRASLQQAKEGLVHILSLMREVKIEPNYEILPQIESFAIPIGCMPDIIGQGGKVIRDIIAKFGVAIDLDKENHIVTLMANKQSARIGAKEYIFEILKKKEVRKELPYKIDEVYEGMVKKILDFGVFIELPQGGNGLLRINRINHETDTKNELEIGQSVSVKILNNTHGKIELDFA</sequence>
<keyword evidence="4 10" id="KW-0808">Transferase</keyword>
<dbReference type="PROSITE" id="PS50126">
    <property type="entry name" value="S1"/>
    <property type="match status" value="1"/>
</dbReference>
<dbReference type="EC" id="2.7.7.8" evidence="2"/>
<dbReference type="Gene3D" id="3.30.1370.10">
    <property type="entry name" value="K Homology domain, type 1"/>
    <property type="match status" value="1"/>
</dbReference>
<dbReference type="OrthoDB" id="9804305at2"/>
<dbReference type="GO" id="GO:0004654">
    <property type="term" value="F:polyribonucleotide nucleotidyltransferase activity"/>
    <property type="evidence" value="ECO:0007669"/>
    <property type="project" value="UniProtKB-EC"/>
</dbReference>
<dbReference type="Gene3D" id="3.30.230.70">
    <property type="entry name" value="GHMP Kinase, N-terminal domain"/>
    <property type="match status" value="2"/>
</dbReference>
<protein>
    <recommendedName>
        <fullName evidence="2">polyribonucleotide nucleotidyltransferase</fullName>
        <ecNumber evidence="2">2.7.7.8</ecNumber>
    </recommendedName>
</protein>
<keyword evidence="6" id="KW-0460">Magnesium</keyword>
<dbReference type="SUPFAM" id="SSF50249">
    <property type="entry name" value="Nucleic acid-binding proteins"/>
    <property type="match status" value="1"/>
</dbReference>
<evidence type="ECO:0000256" key="8">
    <source>
        <dbReference type="PROSITE-ProRule" id="PRU00117"/>
    </source>
</evidence>
<dbReference type="PIRSF" id="PIRSF005499">
    <property type="entry name" value="PNPase"/>
    <property type="match status" value="1"/>
</dbReference>
<dbReference type="Pfam" id="PF01138">
    <property type="entry name" value="RNase_PH"/>
    <property type="match status" value="2"/>
</dbReference>
<dbReference type="GO" id="GO:0006402">
    <property type="term" value="P:mRNA catabolic process"/>
    <property type="evidence" value="ECO:0007669"/>
    <property type="project" value="InterPro"/>
</dbReference>
<evidence type="ECO:0000256" key="6">
    <source>
        <dbReference type="ARBA" id="ARBA00022842"/>
    </source>
</evidence>
<dbReference type="PANTHER" id="PTHR11252:SF0">
    <property type="entry name" value="POLYRIBONUCLEOTIDE NUCLEOTIDYLTRANSFERASE 1, MITOCHONDRIAL"/>
    <property type="match status" value="1"/>
</dbReference>
<dbReference type="InterPro" id="IPR020568">
    <property type="entry name" value="Ribosomal_Su5_D2-typ_SF"/>
</dbReference>
<dbReference type="CDD" id="cd11364">
    <property type="entry name" value="RNase_PH_PNPase_2"/>
    <property type="match status" value="1"/>
</dbReference>
<dbReference type="SUPFAM" id="SSF54211">
    <property type="entry name" value="Ribosomal protein S5 domain 2-like"/>
    <property type="match status" value="2"/>
</dbReference>
<dbReference type="InterPro" id="IPR004088">
    <property type="entry name" value="KH_dom_type_1"/>
</dbReference>
<reference evidence="10 11" key="1">
    <citation type="submission" date="2018-04" db="EMBL/GenBank/DDBJ databases">
        <title>Novel Campyloabacter and Helicobacter Species and Strains.</title>
        <authorList>
            <person name="Mannion A.J."/>
            <person name="Shen Z."/>
            <person name="Fox J.G."/>
        </authorList>
    </citation>
    <scope>NUCLEOTIDE SEQUENCE [LARGE SCALE GENOMIC DNA]</scope>
    <source>
        <strain evidence="10 11">MIT 17-337</strain>
    </source>
</reference>
<dbReference type="SUPFAM" id="SSF55666">
    <property type="entry name" value="Ribonuclease PH domain 2-like"/>
    <property type="match status" value="2"/>
</dbReference>
<keyword evidence="11" id="KW-1185">Reference proteome</keyword>
<dbReference type="InterPro" id="IPR036612">
    <property type="entry name" value="KH_dom_type_1_sf"/>
</dbReference>
<dbReference type="PANTHER" id="PTHR11252">
    <property type="entry name" value="POLYRIBONUCLEOTIDE NUCLEOTIDYLTRANSFERASE"/>
    <property type="match status" value="1"/>
</dbReference>
<dbReference type="PROSITE" id="PS50084">
    <property type="entry name" value="KH_TYPE_1"/>
    <property type="match status" value="1"/>
</dbReference>
<dbReference type="InterPro" id="IPR001247">
    <property type="entry name" value="ExoRNase_PH_dom1"/>
</dbReference>
<dbReference type="InterPro" id="IPR027408">
    <property type="entry name" value="PNPase/RNase_PH_dom_sf"/>
</dbReference>
<dbReference type="GO" id="GO:0005829">
    <property type="term" value="C:cytosol"/>
    <property type="evidence" value="ECO:0007669"/>
    <property type="project" value="TreeGrafter"/>
</dbReference>
<dbReference type="InterPro" id="IPR012340">
    <property type="entry name" value="NA-bd_OB-fold"/>
</dbReference>
<name>A0A3D8III7_9HELI</name>
<dbReference type="Proteomes" id="UP000256379">
    <property type="component" value="Unassembled WGS sequence"/>
</dbReference>
<evidence type="ECO:0000256" key="1">
    <source>
        <dbReference type="ARBA" id="ARBA00007404"/>
    </source>
</evidence>
<evidence type="ECO:0000256" key="4">
    <source>
        <dbReference type="ARBA" id="ARBA00022679"/>
    </source>
</evidence>
<dbReference type="SMART" id="SM00316">
    <property type="entry name" value="S1"/>
    <property type="match status" value="1"/>
</dbReference>
<evidence type="ECO:0000256" key="2">
    <source>
        <dbReference type="ARBA" id="ARBA00012416"/>
    </source>
</evidence>
<dbReference type="InterPro" id="IPR036345">
    <property type="entry name" value="ExoRNase_PH_dom2_sf"/>
</dbReference>
<evidence type="ECO:0000256" key="5">
    <source>
        <dbReference type="ARBA" id="ARBA00022695"/>
    </source>
</evidence>
<comment type="caution">
    <text evidence="10">The sequence shown here is derived from an EMBL/GenBank/DDBJ whole genome shotgun (WGS) entry which is preliminary data.</text>
</comment>
<dbReference type="Pfam" id="PF00575">
    <property type="entry name" value="S1"/>
    <property type="match status" value="1"/>
</dbReference>
<dbReference type="GO" id="GO:0003723">
    <property type="term" value="F:RNA binding"/>
    <property type="evidence" value="ECO:0007669"/>
    <property type="project" value="UniProtKB-UniRule"/>
</dbReference>
<evidence type="ECO:0000259" key="9">
    <source>
        <dbReference type="PROSITE" id="PS50126"/>
    </source>
</evidence>
<dbReference type="Pfam" id="PF00013">
    <property type="entry name" value="KH_1"/>
    <property type="match status" value="1"/>
</dbReference>
<comment type="similarity">
    <text evidence="1">Belongs to the polyribonucleotide nucleotidyltransferase family.</text>
</comment>
<gene>
    <name evidence="10" type="ORF">CQA53_07360</name>
</gene>
<proteinExistence type="inferred from homology"/>
<keyword evidence="7 8" id="KW-0694">RNA-binding</keyword>
<evidence type="ECO:0000256" key="7">
    <source>
        <dbReference type="ARBA" id="ARBA00022884"/>
    </source>
</evidence>
<evidence type="ECO:0000256" key="3">
    <source>
        <dbReference type="ARBA" id="ARBA00022490"/>
    </source>
</evidence>
<dbReference type="GO" id="GO:0000175">
    <property type="term" value="F:3'-5'-RNA exonuclease activity"/>
    <property type="evidence" value="ECO:0007669"/>
    <property type="project" value="TreeGrafter"/>
</dbReference>
<dbReference type="RefSeq" id="WP_115543372.1">
    <property type="nucleotide sequence ID" value="NZ_NXLQ01000017.1"/>
</dbReference>